<accession>M5EW53</accession>
<name>M5EW53_9HYPH</name>
<organism evidence="2 3">
    <name type="scientific">Mesorhizobium metallidurans STM 2683</name>
    <dbReference type="NCBI Taxonomy" id="1297569"/>
    <lineage>
        <taxon>Bacteria</taxon>
        <taxon>Pseudomonadati</taxon>
        <taxon>Pseudomonadota</taxon>
        <taxon>Alphaproteobacteria</taxon>
        <taxon>Hyphomicrobiales</taxon>
        <taxon>Phyllobacteriaceae</taxon>
        <taxon>Mesorhizobium</taxon>
    </lineage>
</organism>
<dbReference type="eggNOG" id="COG0726">
    <property type="taxonomic scope" value="Bacteria"/>
</dbReference>
<dbReference type="SUPFAM" id="SSF88713">
    <property type="entry name" value="Glycoside hydrolase/deacetylase"/>
    <property type="match status" value="1"/>
</dbReference>
<sequence length="123" mass="13970">MTSKHRPGPPRDFIGYGRRPPQITWPDGRLVAVNLVVCYEEGSEYSLFEGDSHSDGWGEYPLSGAGRHPRPRHRDAFRIWQPRRHLADRQAARTTRRPRHDLQLRRGAAAQSGGDGLAQPIRP</sequence>
<dbReference type="STRING" id="1297569.MESS2_1140031"/>
<dbReference type="EMBL" id="CAUM01000018">
    <property type="protein sequence ID" value="CCV03856.1"/>
    <property type="molecule type" value="Genomic_DNA"/>
</dbReference>
<evidence type="ECO:0000313" key="3">
    <source>
        <dbReference type="Proteomes" id="UP000012062"/>
    </source>
</evidence>
<dbReference type="AlphaFoldDB" id="M5EW53"/>
<dbReference type="Proteomes" id="UP000012062">
    <property type="component" value="Unassembled WGS sequence"/>
</dbReference>
<protein>
    <submittedName>
        <fullName evidence="2">Uncharacterized protein</fullName>
    </submittedName>
</protein>
<dbReference type="InterPro" id="IPR011330">
    <property type="entry name" value="Glyco_hydro/deAcase_b/a-brl"/>
</dbReference>
<comment type="caution">
    <text evidence="2">The sequence shown here is derived from an EMBL/GenBank/DDBJ whole genome shotgun (WGS) entry which is preliminary data.</text>
</comment>
<evidence type="ECO:0000256" key="1">
    <source>
        <dbReference type="SAM" id="MobiDB-lite"/>
    </source>
</evidence>
<gene>
    <name evidence="2" type="ORF">MESS2_1140031</name>
</gene>
<dbReference type="Gene3D" id="3.20.20.370">
    <property type="entry name" value="Glycoside hydrolase/deacetylase"/>
    <property type="match status" value="1"/>
</dbReference>
<keyword evidence="3" id="KW-1185">Reference proteome</keyword>
<dbReference type="GO" id="GO:0005975">
    <property type="term" value="P:carbohydrate metabolic process"/>
    <property type="evidence" value="ECO:0007669"/>
    <property type="project" value="InterPro"/>
</dbReference>
<reference evidence="2 3" key="1">
    <citation type="submission" date="2013-02" db="EMBL/GenBank/DDBJ databases">
        <authorList>
            <person name="Genoscope - CEA"/>
        </authorList>
    </citation>
    <scope>NUCLEOTIDE SEQUENCE [LARGE SCALE GENOMIC DNA]</scope>
    <source>
        <strain evidence="2 3">STM 2683</strain>
    </source>
</reference>
<proteinExistence type="predicted"/>
<evidence type="ECO:0000313" key="2">
    <source>
        <dbReference type="EMBL" id="CCV03856.1"/>
    </source>
</evidence>
<feature type="region of interest" description="Disordered" evidence="1">
    <location>
        <begin position="85"/>
        <end position="123"/>
    </location>
</feature>